<feature type="non-terminal residue" evidence="3">
    <location>
        <position position="1"/>
    </location>
</feature>
<accession>A0A026VYC3</accession>
<keyword evidence="4" id="KW-1185">Reference proteome</keyword>
<protein>
    <submittedName>
        <fullName evidence="3">Uncharacterized protein</fullName>
    </submittedName>
</protein>
<proteinExistence type="predicted"/>
<dbReference type="EMBL" id="KK107570">
    <property type="protein sequence ID" value="EZA48808.1"/>
    <property type="molecule type" value="Genomic_DNA"/>
</dbReference>
<evidence type="ECO:0000256" key="1">
    <source>
        <dbReference type="SAM" id="MobiDB-lite"/>
    </source>
</evidence>
<sequence length="72" mass="7611">QFLVLFLAVYGTLVPYNDAAGVGRLPGTENLNEKAIPLSRLSATETSRPSSPPPGNKNLAERAQVAGLTQTM</sequence>
<dbReference type="AlphaFoldDB" id="A0A026VYC3"/>
<evidence type="ECO:0000313" key="4">
    <source>
        <dbReference type="Proteomes" id="UP000053097"/>
    </source>
</evidence>
<evidence type="ECO:0000313" key="3">
    <source>
        <dbReference type="EMBL" id="EZA48808.1"/>
    </source>
</evidence>
<feature type="signal peptide" evidence="2">
    <location>
        <begin position="1"/>
        <end position="19"/>
    </location>
</feature>
<reference evidence="3 4" key="1">
    <citation type="journal article" date="2014" name="Curr. Biol.">
        <title>The genome of the clonal raider ant Cerapachys biroi.</title>
        <authorList>
            <person name="Oxley P.R."/>
            <person name="Ji L."/>
            <person name="Fetter-Pruneda I."/>
            <person name="McKenzie S.K."/>
            <person name="Li C."/>
            <person name="Hu H."/>
            <person name="Zhang G."/>
            <person name="Kronauer D.J."/>
        </authorList>
    </citation>
    <scope>NUCLEOTIDE SEQUENCE [LARGE SCALE GENOMIC DNA]</scope>
</reference>
<gene>
    <name evidence="3" type="ORF">X777_12724</name>
</gene>
<evidence type="ECO:0000256" key="2">
    <source>
        <dbReference type="SAM" id="SignalP"/>
    </source>
</evidence>
<dbReference type="OrthoDB" id="7685891at2759"/>
<keyword evidence="2" id="KW-0732">Signal</keyword>
<name>A0A026VYC3_OOCBI</name>
<organism evidence="3 4">
    <name type="scientific">Ooceraea biroi</name>
    <name type="common">Clonal raider ant</name>
    <name type="synonym">Cerapachys biroi</name>
    <dbReference type="NCBI Taxonomy" id="2015173"/>
    <lineage>
        <taxon>Eukaryota</taxon>
        <taxon>Metazoa</taxon>
        <taxon>Ecdysozoa</taxon>
        <taxon>Arthropoda</taxon>
        <taxon>Hexapoda</taxon>
        <taxon>Insecta</taxon>
        <taxon>Pterygota</taxon>
        <taxon>Neoptera</taxon>
        <taxon>Endopterygota</taxon>
        <taxon>Hymenoptera</taxon>
        <taxon>Apocrita</taxon>
        <taxon>Aculeata</taxon>
        <taxon>Formicoidea</taxon>
        <taxon>Formicidae</taxon>
        <taxon>Dorylinae</taxon>
        <taxon>Ooceraea</taxon>
    </lineage>
</organism>
<dbReference type="Proteomes" id="UP000053097">
    <property type="component" value="Unassembled WGS sequence"/>
</dbReference>
<feature type="chain" id="PRO_5001545327" evidence="2">
    <location>
        <begin position="20"/>
        <end position="72"/>
    </location>
</feature>
<feature type="region of interest" description="Disordered" evidence="1">
    <location>
        <begin position="38"/>
        <end position="72"/>
    </location>
</feature>